<dbReference type="InterPro" id="IPR000073">
    <property type="entry name" value="AB_hydrolase_1"/>
</dbReference>
<dbReference type="InterPro" id="IPR022742">
    <property type="entry name" value="Hydrolase_4"/>
</dbReference>
<dbReference type="InterPro" id="IPR050266">
    <property type="entry name" value="AB_hydrolase_sf"/>
</dbReference>
<evidence type="ECO:0000259" key="1">
    <source>
        <dbReference type="Pfam" id="PF12146"/>
    </source>
</evidence>
<organism evidence="2 3">
    <name type="scientific">Bradyrhizobium vignae</name>
    <dbReference type="NCBI Taxonomy" id="1549949"/>
    <lineage>
        <taxon>Bacteria</taxon>
        <taxon>Pseudomonadati</taxon>
        <taxon>Pseudomonadota</taxon>
        <taxon>Alphaproteobacteria</taxon>
        <taxon>Hyphomicrobiales</taxon>
        <taxon>Nitrobacteraceae</taxon>
        <taxon>Bradyrhizobium</taxon>
    </lineage>
</organism>
<dbReference type="AlphaFoldDB" id="A0A2U3PW99"/>
<gene>
    <name evidence="2" type="ORF">BRAD3257_2349</name>
</gene>
<protein>
    <recommendedName>
        <fullName evidence="1">Serine aminopeptidase S33 domain-containing protein</fullName>
    </recommendedName>
</protein>
<dbReference type="Gene3D" id="3.40.50.1820">
    <property type="entry name" value="alpha/beta hydrolase"/>
    <property type="match status" value="1"/>
</dbReference>
<dbReference type="Pfam" id="PF12146">
    <property type="entry name" value="Hydrolase_4"/>
    <property type="match status" value="1"/>
</dbReference>
<name>A0A2U3PW99_9BRAD</name>
<feature type="domain" description="Serine aminopeptidase S33" evidence="1">
    <location>
        <begin position="43"/>
        <end position="269"/>
    </location>
</feature>
<dbReference type="KEGG" id="bvz:BRAD3257_2349"/>
<proteinExistence type="predicted"/>
<sequence>MCLPTLRIARSKSPPASVMPFLSHGSYRVRYELDGPAGAPAYVLVNGLTQYSELWGAYREALLARGFRVATFDLLGQGASDKPTLFISQDDQVAALGLLIGELGNGPIFLSGISFGGLIALRYAIAHGERLSGLVPMSCFAELTPQLLLLGNALRTGLILGGTSYLQDLLLPMNLSDQWLKPLLDKLDSVKRQGWLVNDVYALQNLMESFLDFQPLTPRLSAISVPTMILNGEFDFLTPRALHDTLRVEIPDSSLVIIPKAYHAFTLEKGALTADLLARFAEEVLAGRWQGNQAVWVAPDQPGGELTPFPAGYDHLRALPVKRALP</sequence>
<evidence type="ECO:0000313" key="2">
    <source>
        <dbReference type="EMBL" id="SPP93425.1"/>
    </source>
</evidence>
<dbReference type="EMBL" id="LS398110">
    <property type="protein sequence ID" value="SPP93425.1"/>
    <property type="molecule type" value="Genomic_DNA"/>
</dbReference>
<evidence type="ECO:0000313" key="3">
    <source>
        <dbReference type="Proteomes" id="UP000246085"/>
    </source>
</evidence>
<dbReference type="Proteomes" id="UP000246085">
    <property type="component" value="Chromosome BRAD3257"/>
</dbReference>
<dbReference type="PANTHER" id="PTHR43798">
    <property type="entry name" value="MONOACYLGLYCEROL LIPASE"/>
    <property type="match status" value="1"/>
</dbReference>
<reference evidence="2 3" key="1">
    <citation type="submission" date="2018-03" db="EMBL/GenBank/DDBJ databases">
        <authorList>
            <person name="Gully D."/>
        </authorList>
    </citation>
    <scope>NUCLEOTIDE SEQUENCE [LARGE SCALE GENOMIC DNA]</scope>
    <source>
        <strain evidence="2">ORS3257</strain>
    </source>
</reference>
<accession>A0A2U3PW99</accession>
<dbReference type="PRINTS" id="PR00111">
    <property type="entry name" value="ABHYDROLASE"/>
</dbReference>
<dbReference type="InterPro" id="IPR029058">
    <property type="entry name" value="AB_hydrolase_fold"/>
</dbReference>
<dbReference type="SUPFAM" id="SSF53474">
    <property type="entry name" value="alpha/beta-Hydrolases"/>
    <property type="match status" value="1"/>
</dbReference>